<feature type="transmembrane region" description="Helical" evidence="8">
    <location>
        <begin position="172"/>
        <end position="194"/>
    </location>
</feature>
<evidence type="ECO:0000259" key="10">
    <source>
        <dbReference type="PROSITE" id="PS50929"/>
    </source>
</evidence>
<feature type="domain" description="ABC transmembrane type-1" evidence="10">
    <location>
        <begin position="18"/>
        <end position="321"/>
    </location>
</feature>
<dbReference type="EMBL" id="FCOW01000003">
    <property type="protein sequence ID" value="CVK18357.1"/>
    <property type="molecule type" value="Genomic_DNA"/>
</dbReference>
<proteinExistence type="predicted"/>
<keyword evidence="5 11" id="KW-0067">ATP-binding</keyword>
<dbReference type="CDD" id="cd03223">
    <property type="entry name" value="ABCD_peroxisomal_ALDP"/>
    <property type="match status" value="1"/>
</dbReference>
<dbReference type="SMART" id="SM00382">
    <property type="entry name" value="AAA"/>
    <property type="match status" value="1"/>
</dbReference>
<dbReference type="Pfam" id="PF00005">
    <property type="entry name" value="ABC_tran"/>
    <property type="match status" value="1"/>
</dbReference>
<dbReference type="SUPFAM" id="SSF52540">
    <property type="entry name" value="P-loop containing nucleoside triphosphate hydrolases"/>
    <property type="match status" value="1"/>
</dbReference>
<evidence type="ECO:0000256" key="5">
    <source>
        <dbReference type="ARBA" id="ARBA00022840"/>
    </source>
</evidence>
<dbReference type="PROSITE" id="PS50893">
    <property type="entry name" value="ABC_TRANSPORTER_2"/>
    <property type="match status" value="1"/>
</dbReference>
<feature type="transmembrane region" description="Helical" evidence="8">
    <location>
        <begin position="56"/>
        <end position="77"/>
    </location>
</feature>
<comment type="caution">
    <text evidence="11">The sequence shown here is derived from an EMBL/GenBank/DDBJ whole genome shotgun (WGS) entry which is preliminary data.</text>
</comment>
<evidence type="ECO:0000256" key="8">
    <source>
        <dbReference type="SAM" id="Phobius"/>
    </source>
</evidence>
<dbReference type="InterPro" id="IPR027417">
    <property type="entry name" value="P-loop_NTPase"/>
</dbReference>
<gene>
    <name evidence="11" type="primary">bacA_1</name>
    <name evidence="11" type="ORF">SSPH_00994</name>
</gene>
<evidence type="ECO:0000313" key="11">
    <source>
        <dbReference type="EMBL" id="CVK18357.1"/>
    </source>
</evidence>
<reference evidence="11 12" key="1">
    <citation type="submission" date="2016-01" db="EMBL/GenBank/DDBJ databases">
        <authorList>
            <person name="Brown R."/>
        </authorList>
    </citation>
    <scope>NUCLEOTIDE SEQUENCE [LARGE SCALE GENOMIC DNA]</scope>
    <source>
        <strain evidence="11">Sporomusa sphaeroides DSM 2875</strain>
    </source>
</reference>
<evidence type="ECO:0000259" key="9">
    <source>
        <dbReference type="PROSITE" id="PS50893"/>
    </source>
</evidence>
<protein>
    <submittedName>
        <fullName evidence="11">Vitamin B12 transport ATP-binding protein BacA</fullName>
    </submittedName>
</protein>
<evidence type="ECO:0000256" key="4">
    <source>
        <dbReference type="ARBA" id="ARBA00022741"/>
    </source>
</evidence>
<dbReference type="InterPro" id="IPR036640">
    <property type="entry name" value="ABC1_TM_sf"/>
</dbReference>
<comment type="subcellular location">
    <subcellularLocation>
        <location evidence="1">Cell membrane</location>
        <topology evidence="1">Multi-pass membrane protein</topology>
    </subcellularLocation>
</comment>
<dbReference type="Gene3D" id="1.20.1560.10">
    <property type="entry name" value="ABC transporter type 1, transmembrane domain"/>
    <property type="match status" value="1"/>
</dbReference>
<keyword evidence="4" id="KW-0547">Nucleotide-binding</keyword>
<dbReference type="Gene3D" id="3.40.50.300">
    <property type="entry name" value="P-loop containing nucleotide triphosphate hydrolases"/>
    <property type="match status" value="1"/>
</dbReference>
<dbReference type="PANTHER" id="PTHR11384:SF59">
    <property type="entry name" value="LYSOSOMAL COBALAMIN TRANSPORTER ABCD4"/>
    <property type="match status" value="1"/>
</dbReference>
<keyword evidence="7 8" id="KW-0472">Membrane</keyword>
<dbReference type="PANTHER" id="PTHR11384">
    <property type="entry name" value="ATP-BINDING CASSETTE, SUB-FAMILY D MEMBER"/>
    <property type="match status" value="1"/>
</dbReference>
<evidence type="ECO:0000256" key="6">
    <source>
        <dbReference type="ARBA" id="ARBA00022989"/>
    </source>
</evidence>
<sequence>MVRMALSYWLSKAAPKAWILTLLLILCTGLLVLLHMQLNNWQVGFYNHLQQHNLAGFYHSLVQFALICSILVAASGWQTHVKMLLQLRWRQWLTNKYITLWLHKQNYFHMKFLVKAIDNPDQRIGEDIQLFVTHSLDLAVGLLRHLITLIVFSVVLWRLSGEIRVSLLTTEVIIPGYLVWSALLYSAFGTWVTIKIGRPLMLQNNLQQSNEANFRYSLIRLKEYAEGVVLCKGDTWEKHNLLKWFSNIVITQLAIIKTTRDITWISSAYTQLSTVFAFLIASPKYFNDELQLGQLFEISGAYWYVHSALAYIIESFGKIAQWQAVTNRLREFCTQLRLIQSQHLASNTFFYNPDTLITKELSVFSPAGHILVNKLTLALPSGESLLITGPSGCGKTTLLQTLAGVWPYFSGQMSCPPDSSVLFLPQKPYIPIGSLRAAVLYPYKHVSVTDNKVEEALHICKLAALLPRLDIETDWSKNLSPGELQRLSLARAILHRPKWIFLDETTACIDAAMEAEIYQILKEKLPDAAVISIGHRDTLTSYHRKILKLNGTGGWSYSEQPQQ</sequence>
<dbReference type="Proteomes" id="UP000245702">
    <property type="component" value="Unassembled WGS sequence"/>
</dbReference>
<dbReference type="InterPro" id="IPR017871">
    <property type="entry name" value="ABC_transporter-like_CS"/>
</dbReference>
<keyword evidence="12" id="KW-1185">Reference proteome</keyword>
<accession>A0ABP2C1M7</accession>
<feature type="domain" description="ABC transporter" evidence="9">
    <location>
        <begin position="356"/>
        <end position="563"/>
    </location>
</feature>
<evidence type="ECO:0000256" key="1">
    <source>
        <dbReference type="ARBA" id="ARBA00004651"/>
    </source>
</evidence>
<keyword evidence="2" id="KW-0813">Transport</keyword>
<keyword evidence="6 8" id="KW-1133">Transmembrane helix</keyword>
<dbReference type="PROSITE" id="PS00211">
    <property type="entry name" value="ABC_TRANSPORTER_1"/>
    <property type="match status" value="1"/>
</dbReference>
<dbReference type="GO" id="GO:0005524">
    <property type="term" value="F:ATP binding"/>
    <property type="evidence" value="ECO:0007669"/>
    <property type="project" value="UniProtKB-KW"/>
</dbReference>
<dbReference type="InterPro" id="IPR003439">
    <property type="entry name" value="ABC_transporter-like_ATP-bd"/>
</dbReference>
<keyword evidence="3 8" id="KW-0812">Transmembrane</keyword>
<evidence type="ECO:0000256" key="7">
    <source>
        <dbReference type="ARBA" id="ARBA00023136"/>
    </source>
</evidence>
<organism evidence="11 12">
    <name type="scientific">Sporomusa sphaeroides DSM 2875</name>
    <dbReference type="NCBI Taxonomy" id="1337886"/>
    <lineage>
        <taxon>Bacteria</taxon>
        <taxon>Bacillati</taxon>
        <taxon>Bacillota</taxon>
        <taxon>Negativicutes</taxon>
        <taxon>Selenomonadales</taxon>
        <taxon>Sporomusaceae</taxon>
        <taxon>Sporomusa</taxon>
    </lineage>
</organism>
<evidence type="ECO:0000313" key="12">
    <source>
        <dbReference type="Proteomes" id="UP000245702"/>
    </source>
</evidence>
<dbReference type="InterPro" id="IPR003593">
    <property type="entry name" value="AAA+_ATPase"/>
</dbReference>
<feature type="transmembrane region" description="Helical" evidence="8">
    <location>
        <begin position="142"/>
        <end position="160"/>
    </location>
</feature>
<dbReference type="InterPro" id="IPR050835">
    <property type="entry name" value="ABC_transporter_sub-D"/>
</dbReference>
<dbReference type="Pfam" id="PF06472">
    <property type="entry name" value="ABC_membrane_2"/>
    <property type="match status" value="1"/>
</dbReference>
<evidence type="ECO:0000256" key="2">
    <source>
        <dbReference type="ARBA" id="ARBA00022448"/>
    </source>
</evidence>
<feature type="transmembrane region" description="Helical" evidence="8">
    <location>
        <begin position="17"/>
        <end position="36"/>
    </location>
</feature>
<evidence type="ECO:0000256" key="3">
    <source>
        <dbReference type="ARBA" id="ARBA00022692"/>
    </source>
</evidence>
<dbReference type="SUPFAM" id="SSF90123">
    <property type="entry name" value="ABC transporter transmembrane region"/>
    <property type="match status" value="1"/>
</dbReference>
<dbReference type="InterPro" id="IPR011527">
    <property type="entry name" value="ABC1_TM_dom"/>
</dbReference>
<name>A0ABP2C1M7_9FIRM</name>
<dbReference type="PROSITE" id="PS50929">
    <property type="entry name" value="ABC_TM1F"/>
    <property type="match status" value="1"/>
</dbReference>